<organism evidence="1 2">
    <name type="scientific">Melastoma candidum</name>
    <dbReference type="NCBI Taxonomy" id="119954"/>
    <lineage>
        <taxon>Eukaryota</taxon>
        <taxon>Viridiplantae</taxon>
        <taxon>Streptophyta</taxon>
        <taxon>Embryophyta</taxon>
        <taxon>Tracheophyta</taxon>
        <taxon>Spermatophyta</taxon>
        <taxon>Magnoliopsida</taxon>
        <taxon>eudicotyledons</taxon>
        <taxon>Gunneridae</taxon>
        <taxon>Pentapetalae</taxon>
        <taxon>rosids</taxon>
        <taxon>malvids</taxon>
        <taxon>Myrtales</taxon>
        <taxon>Melastomataceae</taxon>
        <taxon>Melastomatoideae</taxon>
        <taxon>Melastomateae</taxon>
        <taxon>Melastoma</taxon>
    </lineage>
</organism>
<comment type="caution">
    <text evidence="1">The sequence shown here is derived from an EMBL/GenBank/DDBJ whole genome shotgun (WGS) entry which is preliminary data.</text>
</comment>
<evidence type="ECO:0000313" key="2">
    <source>
        <dbReference type="Proteomes" id="UP001057402"/>
    </source>
</evidence>
<gene>
    <name evidence="1" type="ORF">MLD38_014278</name>
</gene>
<protein>
    <submittedName>
        <fullName evidence="1">Uncharacterized protein</fullName>
    </submittedName>
</protein>
<sequence length="406" mass="45493">MVLPKEEDDDEVVEFLQTCSSTLLHGLPSPSMMVLNEDADGGGGGGGEKGTISAVVEDSRNGSPSSSSTTGSVGLPKPMEGLNEAGPPPFLRKAYEMVDDPRTDSLVSWSGGGSSFVVWDQHEFSKHLLPKYFKHRNFSSFIRQLNTYGFKKIDPDRWEFGNEGFQWGKRHLLKTIKRRSRNNKHGRGSASVKDKGTMLHELNDLEVLQKDQDALREDIVQLRCQEENSRSAISAMEERIRCTELRQHNMFMFLAKAVKSPVYMEKLLEKRKQREAELGLGDTVTNKRKLSGIASPEANPAPIRITNQAFRNDMITRDLALESTREPAPEPSGAICGQNGQKKPEQLSEDPVSQSLYGYDSISGGREQPRKKAWEVRRRSELMQLNLLGAGKPDGQTFWMGNHTWE</sequence>
<keyword evidence="2" id="KW-1185">Reference proteome</keyword>
<accession>A0ACB9RBW2</accession>
<proteinExistence type="predicted"/>
<reference evidence="2" key="1">
    <citation type="journal article" date="2023" name="Front. Plant Sci.">
        <title>Chromosomal-level genome assembly of Melastoma candidum provides insights into trichome evolution.</title>
        <authorList>
            <person name="Zhong Y."/>
            <person name="Wu W."/>
            <person name="Sun C."/>
            <person name="Zou P."/>
            <person name="Liu Y."/>
            <person name="Dai S."/>
            <person name="Zhou R."/>
        </authorList>
    </citation>
    <scope>NUCLEOTIDE SEQUENCE [LARGE SCALE GENOMIC DNA]</scope>
</reference>
<dbReference type="EMBL" id="CM042883">
    <property type="protein sequence ID" value="KAI4376527.1"/>
    <property type="molecule type" value="Genomic_DNA"/>
</dbReference>
<name>A0ACB9RBW2_9MYRT</name>
<evidence type="ECO:0000313" key="1">
    <source>
        <dbReference type="EMBL" id="KAI4376527.1"/>
    </source>
</evidence>
<dbReference type="Proteomes" id="UP001057402">
    <property type="component" value="Chromosome 4"/>
</dbReference>